<dbReference type="Proteomes" id="UP000028501">
    <property type="component" value="Chromosome"/>
</dbReference>
<name>A0A075WFZ8_ARCFL</name>
<dbReference type="Gene3D" id="3.30.2010.10">
    <property type="entry name" value="Metalloproteases ('zincins'), catalytic domain"/>
    <property type="match status" value="1"/>
</dbReference>
<dbReference type="KEGG" id="afg:AFULGI_00019560"/>
<dbReference type="PANTHER" id="PTHR30399">
    <property type="entry name" value="UNCHARACTERIZED PROTEIN YGJP"/>
    <property type="match status" value="1"/>
</dbReference>
<dbReference type="HOGENOM" id="CLU_065947_2_2_2"/>
<evidence type="ECO:0000313" key="3">
    <source>
        <dbReference type="Proteomes" id="UP000028501"/>
    </source>
</evidence>
<sequence>MNVVVERKNVRNVRIQVLADGKVRVVAPPDFDVDSFISKHADWIKKKRAEIESLAEEVKGKERMLLLNGKFYHLVKDSGFEIKEGEEVGVVKYYSLRSLKRHLVSILREELKRNVSFYSRLLGINYGRIFIKMQKTKWASCSSKGNLSFNLASLALPEKLREYIVVHELVHLLEPKHSRLFWETVGFYYPEYEEAERELKKYWIFVERNEVWRMLRALK</sequence>
<keyword evidence="2" id="KW-0378">Hydrolase</keyword>
<dbReference type="PANTHER" id="PTHR30399:SF1">
    <property type="entry name" value="UTP PYROPHOSPHATASE"/>
    <property type="match status" value="1"/>
</dbReference>
<accession>A0A075WFZ8</accession>
<dbReference type="Pfam" id="PF01863">
    <property type="entry name" value="YgjP-like"/>
    <property type="match status" value="1"/>
</dbReference>
<proteinExistence type="predicted"/>
<evidence type="ECO:0000259" key="1">
    <source>
        <dbReference type="Pfam" id="PF01863"/>
    </source>
</evidence>
<dbReference type="InterPro" id="IPR053136">
    <property type="entry name" value="UTP_pyrophosphatase-like"/>
</dbReference>
<reference evidence="2 3" key="1">
    <citation type="submission" date="2013-07" db="EMBL/GenBank/DDBJ databases">
        <title>Genome of Archaeoglobus fulgidus.</title>
        <authorList>
            <person name="Fiebig A."/>
            <person name="Birkeland N.-K."/>
        </authorList>
    </citation>
    <scope>NUCLEOTIDE SEQUENCE [LARGE SCALE GENOMIC DNA]</scope>
    <source>
        <strain evidence="2 3">DSM 8774</strain>
    </source>
</reference>
<dbReference type="RefSeq" id="WP_048096054.1">
    <property type="nucleotide sequence ID" value="NZ_CP006577.1"/>
</dbReference>
<feature type="domain" description="YgjP-like metallopeptidase" evidence="1">
    <location>
        <begin position="11"/>
        <end position="201"/>
    </location>
</feature>
<evidence type="ECO:0000313" key="2">
    <source>
        <dbReference type="EMBL" id="AIG98707.1"/>
    </source>
</evidence>
<organism evidence="2 3">
    <name type="scientific">Archaeoglobus fulgidus DSM 8774</name>
    <dbReference type="NCBI Taxonomy" id="1344584"/>
    <lineage>
        <taxon>Archaea</taxon>
        <taxon>Methanobacteriati</taxon>
        <taxon>Methanobacteriota</taxon>
        <taxon>Archaeoglobi</taxon>
        <taxon>Archaeoglobales</taxon>
        <taxon>Archaeoglobaceae</taxon>
        <taxon>Archaeoglobus</taxon>
    </lineage>
</organism>
<dbReference type="InterPro" id="IPR002725">
    <property type="entry name" value="YgjP-like_metallopeptidase"/>
</dbReference>
<gene>
    <name evidence="2" type="ORF">AFULGI_00019560</name>
</gene>
<protein>
    <submittedName>
        <fullName evidence="2">Putative metal-dependent hydrolase</fullName>
    </submittedName>
</protein>
<dbReference type="EMBL" id="CP006577">
    <property type="protein sequence ID" value="AIG98707.1"/>
    <property type="molecule type" value="Genomic_DNA"/>
</dbReference>
<dbReference type="GeneID" id="24795450"/>
<dbReference type="CDD" id="cd07344">
    <property type="entry name" value="M48_yhfN_like"/>
    <property type="match status" value="1"/>
</dbReference>
<dbReference type="AlphaFoldDB" id="A0A075WFZ8"/>
<dbReference type="GO" id="GO:0016787">
    <property type="term" value="F:hydrolase activity"/>
    <property type="evidence" value="ECO:0007669"/>
    <property type="project" value="UniProtKB-KW"/>
</dbReference>